<dbReference type="AlphaFoldDB" id="A0A0G1UGG2"/>
<evidence type="ECO:0000256" key="11">
    <source>
        <dbReference type="ARBA" id="ARBA00048802"/>
    </source>
</evidence>
<evidence type="ECO:0000256" key="1">
    <source>
        <dbReference type="ARBA" id="ARBA00001917"/>
    </source>
</evidence>
<evidence type="ECO:0000256" key="10">
    <source>
        <dbReference type="ARBA" id="ARBA00048205"/>
    </source>
</evidence>
<dbReference type="PROSITE" id="PS01136">
    <property type="entry name" value="UPF0034"/>
    <property type="match status" value="1"/>
</dbReference>
<evidence type="ECO:0000259" key="15">
    <source>
        <dbReference type="Pfam" id="PF01207"/>
    </source>
</evidence>
<dbReference type="Pfam" id="PF01207">
    <property type="entry name" value="Dus"/>
    <property type="match status" value="1"/>
</dbReference>
<keyword evidence="5 12" id="KW-0288">FMN</keyword>
<feature type="active site" description="Proton donor" evidence="13">
    <location>
        <position position="98"/>
    </location>
</feature>
<gene>
    <name evidence="16" type="ORF">UX79_C0027G0002</name>
</gene>
<comment type="catalytic activity">
    <reaction evidence="11">
        <text>a 5,6-dihydrouridine in tRNA + NAD(+) = a uridine in tRNA + NADH + H(+)</text>
        <dbReference type="Rhea" id="RHEA:54452"/>
        <dbReference type="Rhea" id="RHEA-COMP:13339"/>
        <dbReference type="Rhea" id="RHEA-COMP:13887"/>
        <dbReference type="ChEBI" id="CHEBI:15378"/>
        <dbReference type="ChEBI" id="CHEBI:57540"/>
        <dbReference type="ChEBI" id="CHEBI:57945"/>
        <dbReference type="ChEBI" id="CHEBI:65315"/>
        <dbReference type="ChEBI" id="CHEBI:74443"/>
    </reaction>
</comment>
<reference evidence="16 17" key="1">
    <citation type="journal article" date="2015" name="Nature">
        <title>rRNA introns, odd ribosomes, and small enigmatic genomes across a large radiation of phyla.</title>
        <authorList>
            <person name="Brown C.T."/>
            <person name="Hug L.A."/>
            <person name="Thomas B.C."/>
            <person name="Sharon I."/>
            <person name="Castelle C.J."/>
            <person name="Singh A."/>
            <person name="Wilkins M.J."/>
            <person name="Williams K.H."/>
            <person name="Banfield J.F."/>
        </authorList>
    </citation>
    <scope>NUCLEOTIDE SEQUENCE [LARGE SCALE GENOMIC DNA]</scope>
</reference>
<evidence type="ECO:0000256" key="6">
    <source>
        <dbReference type="ARBA" id="ARBA00022694"/>
    </source>
</evidence>
<evidence type="ECO:0000256" key="9">
    <source>
        <dbReference type="ARBA" id="ARBA00023002"/>
    </source>
</evidence>
<feature type="binding site" evidence="14">
    <location>
        <position position="68"/>
    </location>
    <ligand>
        <name>FMN</name>
        <dbReference type="ChEBI" id="CHEBI:58210"/>
    </ligand>
</feature>
<evidence type="ECO:0000256" key="14">
    <source>
        <dbReference type="PIRSR" id="PIRSR006621-2"/>
    </source>
</evidence>
<dbReference type="EC" id="1.3.1.-" evidence="12"/>
<dbReference type="Gene3D" id="3.20.20.70">
    <property type="entry name" value="Aldolase class I"/>
    <property type="match status" value="1"/>
</dbReference>
<evidence type="ECO:0000256" key="3">
    <source>
        <dbReference type="ARBA" id="ARBA00022555"/>
    </source>
</evidence>
<dbReference type="InterPro" id="IPR024036">
    <property type="entry name" value="tRNA-dHydroUridine_Synthase_C"/>
</dbReference>
<dbReference type="SUPFAM" id="SSF51395">
    <property type="entry name" value="FMN-linked oxidoreductases"/>
    <property type="match status" value="1"/>
</dbReference>
<dbReference type="Gene3D" id="1.10.1200.80">
    <property type="entry name" value="Putative flavin oxidoreducatase, domain 2"/>
    <property type="match status" value="1"/>
</dbReference>
<evidence type="ECO:0000313" key="17">
    <source>
        <dbReference type="Proteomes" id="UP000034684"/>
    </source>
</evidence>
<feature type="binding site" evidence="14">
    <location>
        <begin position="226"/>
        <end position="227"/>
    </location>
    <ligand>
        <name>FMN</name>
        <dbReference type="ChEBI" id="CHEBI:58210"/>
    </ligand>
</feature>
<evidence type="ECO:0000256" key="12">
    <source>
        <dbReference type="PIRNR" id="PIRNR006621"/>
    </source>
</evidence>
<dbReference type="InterPro" id="IPR035587">
    <property type="entry name" value="DUS-like_FMN-bd"/>
</dbReference>
<dbReference type="EMBL" id="LCNN01000027">
    <property type="protein sequence ID" value="KKU56800.1"/>
    <property type="molecule type" value="Genomic_DNA"/>
</dbReference>
<dbReference type="GO" id="GO:0017150">
    <property type="term" value="F:tRNA dihydrouridine synthase activity"/>
    <property type="evidence" value="ECO:0007669"/>
    <property type="project" value="InterPro"/>
</dbReference>
<sequence length="335" mass="37208">MAPLANVTDAAFRQVIAKYSKLGHPVSKFVMYTEFVSADGLCLAPEEGRQKLLRDLKYSEAERPIVAQFFTATPEHMEKAAALAQELGFDGVDINMGCPDKTIEKQGAGAKLMQTPQLATELIAAAKRGAPNLPVSVKTRLGYNKDILYEWLPALLGAEPAAIIVHARTRKEMSKVPARWERVKRAVEIRNKYQGETLIIGNGDLKDLADAEQKIKESGADGAMLGRAIFGRPWLFAEEKFSEKSLGGGGQREHFGDKDFFQEVFRRLNILVEHTKLFEELLGDIKNFAIMKKHFKAYVEGFPGAKELRMQLMETTNAAEVEGVIGSWLAQNNPI</sequence>
<evidence type="ECO:0000313" key="16">
    <source>
        <dbReference type="EMBL" id="KKU56800.1"/>
    </source>
</evidence>
<evidence type="ECO:0000256" key="8">
    <source>
        <dbReference type="ARBA" id="ARBA00022884"/>
    </source>
</evidence>
<accession>A0A0G1UGG2</accession>
<dbReference type="InterPro" id="IPR013785">
    <property type="entry name" value="Aldolase_TIM"/>
</dbReference>
<comment type="similarity">
    <text evidence="12">Belongs to the dus family.</text>
</comment>
<dbReference type="InterPro" id="IPR001269">
    <property type="entry name" value="DUS_fam"/>
</dbReference>
<dbReference type="PANTHER" id="PTHR11082">
    <property type="entry name" value="TRNA-DIHYDROURIDINE SYNTHASE"/>
    <property type="match status" value="1"/>
</dbReference>
<keyword evidence="8" id="KW-0694">RNA-binding</keyword>
<protein>
    <recommendedName>
        <fullName evidence="12">tRNA-dihydrouridine synthase</fullName>
        <ecNumber evidence="12">1.3.1.-</ecNumber>
    </recommendedName>
</protein>
<name>A0A0G1UGG2_UNCKA</name>
<comment type="cofactor">
    <cofactor evidence="1 12 14">
        <name>FMN</name>
        <dbReference type="ChEBI" id="CHEBI:58210"/>
    </cofactor>
</comment>
<feature type="domain" description="DUS-like FMN-binding" evidence="15">
    <location>
        <begin position="1"/>
        <end position="321"/>
    </location>
</feature>
<dbReference type="PATRIC" id="fig|1619117.3.peg.459"/>
<keyword evidence="3" id="KW-0820">tRNA-binding</keyword>
<dbReference type="InterPro" id="IPR018517">
    <property type="entry name" value="tRNA_hU_synthase_CS"/>
</dbReference>
<dbReference type="GO" id="GO:0050660">
    <property type="term" value="F:flavin adenine dinucleotide binding"/>
    <property type="evidence" value="ECO:0007669"/>
    <property type="project" value="InterPro"/>
</dbReference>
<evidence type="ECO:0000256" key="5">
    <source>
        <dbReference type="ARBA" id="ARBA00022643"/>
    </source>
</evidence>
<evidence type="ECO:0000256" key="4">
    <source>
        <dbReference type="ARBA" id="ARBA00022630"/>
    </source>
</evidence>
<evidence type="ECO:0000256" key="2">
    <source>
        <dbReference type="ARBA" id="ARBA00002790"/>
    </source>
</evidence>
<dbReference type="Proteomes" id="UP000034684">
    <property type="component" value="Unassembled WGS sequence"/>
</dbReference>
<evidence type="ECO:0000256" key="13">
    <source>
        <dbReference type="PIRSR" id="PIRSR006621-1"/>
    </source>
</evidence>
<keyword evidence="7" id="KW-0521">NADP</keyword>
<proteinExistence type="inferred from homology"/>
<keyword evidence="14" id="KW-0547">Nucleotide-binding</keyword>
<dbReference type="PIRSF" id="PIRSF006621">
    <property type="entry name" value="Dus"/>
    <property type="match status" value="1"/>
</dbReference>
<keyword evidence="4 12" id="KW-0285">Flavoprotein</keyword>
<dbReference type="PANTHER" id="PTHR11082:SF25">
    <property type="entry name" value="DUS-LIKE FMN-BINDING DOMAIN-CONTAINING PROTEIN"/>
    <property type="match status" value="1"/>
</dbReference>
<evidence type="ECO:0000256" key="7">
    <source>
        <dbReference type="ARBA" id="ARBA00022857"/>
    </source>
</evidence>
<feature type="binding site" evidence="14">
    <location>
        <position position="138"/>
    </location>
    <ligand>
        <name>FMN</name>
        <dbReference type="ChEBI" id="CHEBI:58210"/>
    </ligand>
</feature>
<organism evidence="16 17">
    <name type="scientific">candidate division WWE3 bacterium GW2011_GWB1_47_11</name>
    <dbReference type="NCBI Taxonomy" id="1619117"/>
    <lineage>
        <taxon>Bacteria</taxon>
        <taxon>Katanobacteria</taxon>
    </lineage>
</organism>
<comment type="function">
    <text evidence="2 12">Catalyzes the synthesis of 5,6-dihydrouridine (D), a modified base found in the D-loop of most tRNAs, via the reduction of the C5-C6 double bond in target uridines.</text>
</comment>
<dbReference type="GO" id="GO:0000049">
    <property type="term" value="F:tRNA binding"/>
    <property type="evidence" value="ECO:0007669"/>
    <property type="project" value="UniProtKB-KW"/>
</dbReference>
<dbReference type="CDD" id="cd02801">
    <property type="entry name" value="DUS_like_FMN"/>
    <property type="match status" value="1"/>
</dbReference>
<feature type="binding site" evidence="14">
    <location>
        <position position="166"/>
    </location>
    <ligand>
        <name>FMN</name>
        <dbReference type="ChEBI" id="CHEBI:58210"/>
    </ligand>
</feature>
<comment type="caution">
    <text evidence="16">The sequence shown here is derived from an EMBL/GenBank/DDBJ whole genome shotgun (WGS) entry which is preliminary data.</text>
</comment>
<keyword evidence="6 12" id="KW-0819">tRNA processing</keyword>
<keyword evidence="9 12" id="KW-0560">Oxidoreductase</keyword>
<comment type="catalytic activity">
    <reaction evidence="10">
        <text>a 5,6-dihydrouridine in tRNA + NADP(+) = a uridine in tRNA + NADPH + H(+)</text>
        <dbReference type="Rhea" id="RHEA:23624"/>
        <dbReference type="Rhea" id="RHEA-COMP:13339"/>
        <dbReference type="Rhea" id="RHEA-COMP:13887"/>
        <dbReference type="ChEBI" id="CHEBI:15378"/>
        <dbReference type="ChEBI" id="CHEBI:57783"/>
        <dbReference type="ChEBI" id="CHEBI:58349"/>
        <dbReference type="ChEBI" id="CHEBI:65315"/>
        <dbReference type="ChEBI" id="CHEBI:74443"/>
    </reaction>
</comment>